<dbReference type="AlphaFoldDB" id="A0AAU3IDW5"/>
<feature type="compositionally biased region" description="Pro residues" evidence="1">
    <location>
        <begin position="390"/>
        <end position="405"/>
    </location>
</feature>
<gene>
    <name evidence="3" type="ORF">OG699_14110</name>
</gene>
<reference evidence="3" key="1">
    <citation type="submission" date="2022-10" db="EMBL/GenBank/DDBJ databases">
        <title>The complete genomes of actinobacterial strains from the NBC collection.</title>
        <authorList>
            <person name="Joergensen T.S."/>
            <person name="Alvarez Arevalo M."/>
            <person name="Sterndorff E.B."/>
            <person name="Faurdal D."/>
            <person name="Vuksanovic O."/>
            <person name="Mourched A.-S."/>
            <person name="Charusanti P."/>
            <person name="Shaw S."/>
            <person name="Blin K."/>
            <person name="Weber T."/>
        </authorList>
    </citation>
    <scope>NUCLEOTIDE SEQUENCE</scope>
    <source>
        <strain evidence="3">NBC_01393</strain>
    </source>
</reference>
<evidence type="ECO:0000256" key="2">
    <source>
        <dbReference type="SAM" id="Phobius"/>
    </source>
</evidence>
<evidence type="ECO:0000256" key="1">
    <source>
        <dbReference type="SAM" id="MobiDB-lite"/>
    </source>
</evidence>
<organism evidence="3">
    <name type="scientific">Streptomyces sp. NBC_01393</name>
    <dbReference type="NCBI Taxonomy" id="2903851"/>
    <lineage>
        <taxon>Bacteria</taxon>
        <taxon>Bacillati</taxon>
        <taxon>Actinomycetota</taxon>
        <taxon>Actinomycetes</taxon>
        <taxon>Kitasatosporales</taxon>
        <taxon>Streptomycetaceae</taxon>
        <taxon>Streptomyces</taxon>
    </lineage>
</organism>
<keyword evidence="2" id="KW-0472">Membrane</keyword>
<feature type="region of interest" description="Disordered" evidence="1">
    <location>
        <begin position="384"/>
        <end position="414"/>
    </location>
</feature>
<protein>
    <recommendedName>
        <fullName evidence="4">Large membrane protein</fullName>
    </recommendedName>
</protein>
<evidence type="ECO:0008006" key="4">
    <source>
        <dbReference type="Google" id="ProtNLM"/>
    </source>
</evidence>
<keyword evidence="2" id="KW-1133">Transmembrane helix</keyword>
<dbReference type="EMBL" id="CP109546">
    <property type="protein sequence ID" value="WTZ14704.1"/>
    <property type="molecule type" value="Genomic_DNA"/>
</dbReference>
<feature type="region of interest" description="Disordered" evidence="1">
    <location>
        <begin position="49"/>
        <end position="74"/>
    </location>
</feature>
<feature type="transmembrane region" description="Helical" evidence="2">
    <location>
        <begin position="27"/>
        <end position="47"/>
    </location>
</feature>
<accession>A0AAU3IDW5</accession>
<sequence>MSVAGPVPGPFADDGAGRARRRRTPMAVASVVAAVLLVGGGGAYVAATASGGGRSGTPAADGTPPRLALDGYAAATTGNGSTGGTAGIAPGEPNPYGTTYRASGTLPAGPGSAHVRWAEGKVTRAEVTRLAKALGLAGTPRLAGDAWTVGTAADGTEPNLRVTADAPGTWTFSSSLPGGDNCTKVTVCELMGSGSESDSAPGPVSEAAAERAAAPVLKAVGQDDAKLDASQLMNRVRVVNADPVVGGLPTYGWTTGLQIGPDGHVVGGSGQLKTPVEGDAYPVIGAKKTLDLMNGSASATGDRRMGIGGCASPVPLKDRDETPCEHPSPAPKAEAVTVEKATFGLAAQRANGRQALVPSWLFEVRSPGAQDTYTVTHPAVEPAFLASPESPAPPSADPTQPPGQPSSPAATRDVGVQGYTADGRDLTVSFTGGVCADYTVSASESSGKVTVTVTEKPWKNKVCIMIAKIYEKTVRLDEPLGGREVVGSDGKAVHHGRFGIPEPSAATSAGPR</sequence>
<proteinExistence type="predicted"/>
<keyword evidence="2" id="KW-0812">Transmembrane</keyword>
<evidence type="ECO:0000313" key="3">
    <source>
        <dbReference type="EMBL" id="WTZ14704.1"/>
    </source>
</evidence>
<feature type="region of interest" description="Disordered" evidence="1">
    <location>
        <begin position="493"/>
        <end position="512"/>
    </location>
</feature>
<name>A0AAU3IDW5_9ACTN</name>